<sequence>MASANAITHSFVPSSGESEGESEPEARTRWAPATRRAVHGQRHRLRSELEVVSPVRRREAR</sequence>
<accession>A0A9E7ER01</accession>
<evidence type="ECO:0000256" key="1">
    <source>
        <dbReference type="SAM" id="MobiDB-lite"/>
    </source>
</evidence>
<evidence type="ECO:0000313" key="2">
    <source>
        <dbReference type="EMBL" id="URD81626.1"/>
    </source>
</evidence>
<dbReference type="AlphaFoldDB" id="A0A9E7ER01"/>
<name>A0A9E7ER01_9LILI</name>
<evidence type="ECO:0000313" key="3">
    <source>
        <dbReference type="Proteomes" id="UP001055439"/>
    </source>
</evidence>
<reference evidence="2" key="1">
    <citation type="submission" date="2022-05" db="EMBL/GenBank/DDBJ databases">
        <title>The Musa troglodytarum L. genome provides insights into the mechanism of non-climacteric behaviour and enrichment of carotenoids.</title>
        <authorList>
            <person name="Wang J."/>
        </authorList>
    </citation>
    <scope>NUCLEOTIDE SEQUENCE</scope>
    <source>
        <tissue evidence="2">Leaf</tissue>
    </source>
</reference>
<feature type="region of interest" description="Disordered" evidence="1">
    <location>
        <begin position="1"/>
        <end position="42"/>
    </location>
</feature>
<feature type="compositionally biased region" description="Polar residues" evidence="1">
    <location>
        <begin position="1"/>
        <end position="12"/>
    </location>
</feature>
<organism evidence="2 3">
    <name type="scientific">Musa troglodytarum</name>
    <name type="common">fe'i banana</name>
    <dbReference type="NCBI Taxonomy" id="320322"/>
    <lineage>
        <taxon>Eukaryota</taxon>
        <taxon>Viridiplantae</taxon>
        <taxon>Streptophyta</taxon>
        <taxon>Embryophyta</taxon>
        <taxon>Tracheophyta</taxon>
        <taxon>Spermatophyta</taxon>
        <taxon>Magnoliopsida</taxon>
        <taxon>Liliopsida</taxon>
        <taxon>Zingiberales</taxon>
        <taxon>Musaceae</taxon>
        <taxon>Musa</taxon>
    </lineage>
</organism>
<proteinExistence type="predicted"/>
<dbReference type="EMBL" id="CP097503">
    <property type="protein sequence ID" value="URD81626.1"/>
    <property type="molecule type" value="Genomic_DNA"/>
</dbReference>
<keyword evidence="3" id="KW-1185">Reference proteome</keyword>
<dbReference type="Proteomes" id="UP001055439">
    <property type="component" value="Chromosome 10"/>
</dbReference>
<protein>
    <submittedName>
        <fullName evidence="2">Uncharacterized protein</fullName>
    </submittedName>
</protein>
<gene>
    <name evidence="2" type="ORF">MUK42_22915</name>
</gene>